<dbReference type="PANTHER" id="PTHR33480:SF1">
    <property type="entry name" value="TYR RECOMBINASE DOMAIN-CONTAINING PROTEIN"/>
    <property type="match status" value="1"/>
</dbReference>
<proteinExistence type="predicted"/>
<dbReference type="Proteomes" id="UP001217089">
    <property type="component" value="Unassembled WGS sequence"/>
</dbReference>
<comment type="caution">
    <text evidence="1">The sequence shown here is derived from an EMBL/GenBank/DDBJ whole genome shotgun (WGS) entry which is preliminary data.</text>
</comment>
<dbReference type="PANTHER" id="PTHR33480">
    <property type="entry name" value="SET DOMAIN-CONTAINING PROTEIN-RELATED"/>
    <property type="match status" value="1"/>
</dbReference>
<organism evidence="1 2">
    <name type="scientific">Tegillarca granosa</name>
    <name type="common">Malaysian cockle</name>
    <name type="synonym">Anadara granosa</name>
    <dbReference type="NCBI Taxonomy" id="220873"/>
    <lineage>
        <taxon>Eukaryota</taxon>
        <taxon>Metazoa</taxon>
        <taxon>Spiralia</taxon>
        <taxon>Lophotrochozoa</taxon>
        <taxon>Mollusca</taxon>
        <taxon>Bivalvia</taxon>
        <taxon>Autobranchia</taxon>
        <taxon>Pteriomorphia</taxon>
        <taxon>Arcoida</taxon>
        <taxon>Arcoidea</taxon>
        <taxon>Arcidae</taxon>
        <taxon>Tegillarca</taxon>
    </lineage>
</organism>
<name>A0ABQ9FAN4_TEGGR</name>
<protein>
    <submittedName>
        <fullName evidence="1">Uncharacterized protein</fullName>
    </submittedName>
</protein>
<sequence>MRSRIHKDEEVKAVLEMKKDRDNAFKMLRRKGYFNVNVQRIRDAGDDADIITERKRGQCKEHAFGSLCNGVFVKAYISRHKKICKVSESNTDKPIAVPLNLVASEEKLNQNFKESVLAKFLNNDVGNTCRTDPFIIQYGQSRYKRAFSRVDKKLEVRANTIYEKTGSILCFKEEALKDNIELKSAVDLFNRPYFGYLEDALDAHTIDSNGKLKSGLRRGLAILFLELHITGRTNCNNRGEMKKYSSLFDAAEYNCVKARHEKHRRPAELPEEREVAQNKDHLLAVINRLSSDKYKLLSSVEYNELRDCVCCRLTLFNARRGNEPSSLHLIHWDEANYKVWLTKDCENFTKNPLEKRLLQRFKLAYQSGKSVGKDVPNLIPEDCWLALEKLADPGIRAAVGVQKNNEFLFPCIGTEKPGTHVSGWNCCKRVSKSAGLSRTITATSMRNRASTIHAGE</sequence>
<dbReference type="EMBL" id="JARBDR010000380">
    <property type="protein sequence ID" value="KAJ8313286.1"/>
    <property type="molecule type" value="Genomic_DNA"/>
</dbReference>
<keyword evidence="2" id="KW-1185">Reference proteome</keyword>
<evidence type="ECO:0000313" key="1">
    <source>
        <dbReference type="EMBL" id="KAJ8313286.1"/>
    </source>
</evidence>
<gene>
    <name evidence="1" type="ORF">KUTeg_009159</name>
</gene>
<accession>A0ABQ9FAN4</accession>
<evidence type="ECO:0000313" key="2">
    <source>
        <dbReference type="Proteomes" id="UP001217089"/>
    </source>
</evidence>
<reference evidence="1 2" key="1">
    <citation type="submission" date="2022-12" db="EMBL/GenBank/DDBJ databases">
        <title>Chromosome-level genome of Tegillarca granosa.</title>
        <authorList>
            <person name="Kim J."/>
        </authorList>
    </citation>
    <scope>NUCLEOTIDE SEQUENCE [LARGE SCALE GENOMIC DNA]</scope>
    <source>
        <strain evidence="1">Teg-2019</strain>
        <tissue evidence="1">Adductor muscle</tissue>
    </source>
</reference>